<gene>
    <name evidence="11" type="ORF">AWZ03_004969</name>
</gene>
<comment type="subcellular location">
    <subcellularLocation>
        <location evidence="9">Nucleus</location>
        <location evidence="9">Nuclear pore complex</location>
    </subcellularLocation>
    <subcellularLocation>
        <location evidence="9">Nucleus membrane</location>
    </subcellularLocation>
</comment>
<keyword evidence="7 9" id="KW-0472">Membrane</keyword>
<dbReference type="Proteomes" id="UP000295192">
    <property type="component" value="Unassembled WGS sequence"/>
</dbReference>
<sequence length="878" mass="100828">MDSPLQPQRSLLRQPLNSTQNNHTHNLSITMLPEEQDLFRNTSSGAMGLLSRMQNRTTLGFDVTSMSGESTLLTDNVDVVDNGGNKVDILFAHFYEVLHTHNTTNDTLDVVQMLAQACEQVVEQLELEIDRGMGGNHGTKQREATVKWLKQEINTWRLLHALYYDRLLLQTDAHADDEMQDGPLLGGSEKEVIQQLYSINAQLREYQMVVDWLEKCYEEKDQANALQSHDRMMAWENTLFQLENLQGAAFGRGHEICKHLDPDAPVREGKPLHALDMEDNARLGRAIFAAIRSGNIDEALKLCKHFGQTWRAAILEGWRLHEDPNFEQHVPGQLNEKLPIEGNPRRDIWKRCAWMLADSKKYDEYTRATAGVFCGHLGALKTLLHNNWQDLLWAYMKVQIDIRVESEIRGCCMKRYQPMPDEYWNGKMTLEQIFDELSVAKDVSVRDYAQSQLGVIQQHIILDTCGELLQHMCRWLDAVPKDSQLPPHQLRFMAHIVLFMRQIGRVEQQGQLQQAERIIAAYVDTLIKRGDSQAIAYYTTGLPNKLQVQLYAKFLTKIDQKRQREQALDAAVQAGLDVEQITRHTVEIIRQENAPASALGEPPTGSISAVDKRKIHSLEYLLHLLEQRGELLWQANAMIRQYLACSKIECVREVFTLVPADVTNQLITVYGSLDNLGPREECSLKEFLCYKVYLAGVDSFNDWTRLQQSRPQPPQKDTQTSGPTQDNFTERMNAQHKEQTYMLELARWEQKLIEQSKMTTDALFNVLVFPEKGWLCDPFIPKEPENATQLHWENRLMQLEKLRSICLPEIVLLLHDVLAKSFDYTACIRLADEIADERRQLYKVFTKQKLAEVLAKIADTSLQLLNSKLDPWGYPITA</sequence>
<name>A0A484BKT2_DRONA</name>
<dbReference type="Gene3D" id="1.20.190.50">
    <property type="match status" value="1"/>
</dbReference>
<feature type="region of interest" description="Disordered" evidence="10">
    <location>
        <begin position="1"/>
        <end position="24"/>
    </location>
</feature>
<evidence type="ECO:0000256" key="8">
    <source>
        <dbReference type="ARBA" id="ARBA00023242"/>
    </source>
</evidence>
<dbReference type="GO" id="GO:0006406">
    <property type="term" value="P:mRNA export from nucleus"/>
    <property type="evidence" value="ECO:0007669"/>
    <property type="project" value="TreeGrafter"/>
</dbReference>
<dbReference type="STRING" id="7232.A0A484BKT2"/>
<proteinExistence type="inferred from homology"/>
<dbReference type="PANTHER" id="PTHR13003">
    <property type="entry name" value="NUP107-RELATED"/>
    <property type="match status" value="1"/>
</dbReference>
<comment type="caution">
    <text evidence="11">The sequence shown here is derived from an EMBL/GenBank/DDBJ whole genome shotgun (WGS) entry which is preliminary data.</text>
</comment>
<reference evidence="11 12" key="1">
    <citation type="journal article" date="2019" name="J. Hered.">
        <title>An Improved Genome Assembly for Drosophila navojoa, the Basal Species in the mojavensis Cluster.</title>
        <authorList>
            <person name="Vanderlinde T."/>
            <person name="Dupim E.G."/>
            <person name="Nazario-Yepiz N.O."/>
            <person name="Carvalho A.B."/>
        </authorList>
    </citation>
    <scope>NUCLEOTIDE SEQUENCE [LARGE SCALE GENOMIC DNA]</scope>
    <source>
        <strain evidence="11">Navoj_Jal97</strain>
        <tissue evidence="11">Whole organism</tissue>
    </source>
</reference>
<dbReference type="OMA" id="MAHIVLF"/>
<dbReference type="AlphaFoldDB" id="A0A484BKT2"/>
<dbReference type="GO" id="GO:0031965">
    <property type="term" value="C:nuclear membrane"/>
    <property type="evidence" value="ECO:0007669"/>
    <property type="project" value="UniProtKB-SubCell"/>
</dbReference>
<dbReference type="Gene3D" id="1.10.3450.20">
    <property type="match status" value="1"/>
</dbReference>
<evidence type="ECO:0000256" key="1">
    <source>
        <dbReference type="ARBA" id="ARBA00009510"/>
    </source>
</evidence>
<evidence type="ECO:0000256" key="2">
    <source>
        <dbReference type="ARBA" id="ARBA00022448"/>
    </source>
</evidence>
<dbReference type="GO" id="GO:0017056">
    <property type="term" value="F:structural constituent of nuclear pore"/>
    <property type="evidence" value="ECO:0007669"/>
    <property type="project" value="UniProtKB-UniRule"/>
</dbReference>
<dbReference type="InterPro" id="IPR007252">
    <property type="entry name" value="Nup84/Nup107"/>
</dbReference>
<evidence type="ECO:0000256" key="3">
    <source>
        <dbReference type="ARBA" id="ARBA00022816"/>
    </source>
</evidence>
<feature type="compositionally biased region" description="Low complexity" evidence="10">
    <location>
        <begin position="1"/>
        <end position="16"/>
    </location>
</feature>
<evidence type="ECO:0000256" key="7">
    <source>
        <dbReference type="ARBA" id="ARBA00023136"/>
    </source>
</evidence>
<dbReference type="FunFam" id="1.10.3450.20:FF:000001">
    <property type="entry name" value="Nuclear pore complex protein"/>
    <property type="match status" value="1"/>
</dbReference>
<dbReference type="GO" id="GO:0006606">
    <property type="term" value="P:protein import into nucleus"/>
    <property type="evidence" value="ECO:0007669"/>
    <property type="project" value="TreeGrafter"/>
</dbReference>
<keyword evidence="6 9" id="KW-0906">Nuclear pore complex</keyword>
<evidence type="ECO:0000256" key="9">
    <source>
        <dbReference type="RuleBase" id="RU365072"/>
    </source>
</evidence>
<comment type="subunit">
    <text evidence="9">Part of the nuclear pore complex (NPC).</text>
</comment>
<accession>A0A484BKT2</accession>
<dbReference type="PANTHER" id="PTHR13003:SF2">
    <property type="entry name" value="NUCLEAR PORE COMPLEX PROTEIN NUP107"/>
    <property type="match status" value="1"/>
</dbReference>
<protein>
    <recommendedName>
        <fullName evidence="9">Nuclear pore complex protein</fullName>
    </recommendedName>
</protein>
<keyword evidence="4" id="KW-0653">Protein transport</keyword>
<evidence type="ECO:0000256" key="4">
    <source>
        <dbReference type="ARBA" id="ARBA00022927"/>
    </source>
</evidence>
<dbReference type="EMBL" id="LSRL02000031">
    <property type="protein sequence ID" value="TDG48640.1"/>
    <property type="molecule type" value="Genomic_DNA"/>
</dbReference>
<evidence type="ECO:0000256" key="5">
    <source>
        <dbReference type="ARBA" id="ARBA00023010"/>
    </source>
</evidence>
<evidence type="ECO:0000256" key="6">
    <source>
        <dbReference type="ARBA" id="ARBA00023132"/>
    </source>
</evidence>
<dbReference type="GO" id="GO:0000973">
    <property type="term" value="P:post-transcriptional tethering of RNA polymerase II gene DNA at nuclear periphery"/>
    <property type="evidence" value="ECO:0007669"/>
    <property type="project" value="TreeGrafter"/>
</dbReference>
<keyword evidence="5 9" id="KW-0811">Translocation</keyword>
<organism evidence="11 12">
    <name type="scientific">Drosophila navojoa</name>
    <name type="common">Fruit fly</name>
    <dbReference type="NCBI Taxonomy" id="7232"/>
    <lineage>
        <taxon>Eukaryota</taxon>
        <taxon>Metazoa</taxon>
        <taxon>Ecdysozoa</taxon>
        <taxon>Arthropoda</taxon>
        <taxon>Hexapoda</taxon>
        <taxon>Insecta</taxon>
        <taxon>Pterygota</taxon>
        <taxon>Neoptera</taxon>
        <taxon>Endopterygota</taxon>
        <taxon>Diptera</taxon>
        <taxon>Brachycera</taxon>
        <taxon>Muscomorpha</taxon>
        <taxon>Ephydroidea</taxon>
        <taxon>Drosophilidae</taxon>
        <taxon>Drosophila</taxon>
    </lineage>
</organism>
<comment type="similarity">
    <text evidence="1 9">Belongs to the nucleoporin Nup84/Nup107 family.</text>
</comment>
<evidence type="ECO:0000313" key="11">
    <source>
        <dbReference type="EMBL" id="TDG48640.1"/>
    </source>
</evidence>
<evidence type="ECO:0000313" key="12">
    <source>
        <dbReference type="Proteomes" id="UP000295192"/>
    </source>
</evidence>
<keyword evidence="2 9" id="KW-0813">Transport</keyword>
<comment type="function">
    <text evidence="9">Functions as a component of the nuclear pore complex (NPC).</text>
</comment>
<evidence type="ECO:0000256" key="10">
    <source>
        <dbReference type="SAM" id="MobiDB-lite"/>
    </source>
</evidence>
<feature type="region of interest" description="Disordered" evidence="10">
    <location>
        <begin position="706"/>
        <end position="728"/>
    </location>
</feature>
<dbReference type="Pfam" id="PF04121">
    <property type="entry name" value="Nup84_Nup100"/>
    <property type="match status" value="1"/>
</dbReference>
<dbReference type="GO" id="GO:0031080">
    <property type="term" value="C:nuclear pore outer ring"/>
    <property type="evidence" value="ECO:0007669"/>
    <property type="project" value="TreeGrafter"/>
</dbReference>
<keyword evidence="12" id="KW-1185">Reference proteome</keyword>
<keyword evidence="8 9" id="KW-0539">Nucleus</keyword>
<keyword evidence="3" id="KW-0509">mRNA transport</keyword>
<dbReference type="OrthoDB" id="3098at2759"/>